<evidence type="ECO:0000256" key="2">
    <source>
        <dbReference type="ARBA" id="ARBA00022771"/>
    </source>
</evidence>
<dbReference type="InterPro" id="IPR036575">
    <property type="entry name" value="TFIIS_cen_dom_sf"/>
</dbReference>
<feature type="region of interest" description="Disordered" evidence="5">
    <location>
        <begin position="235"/>
        <end position="255"/>
    </location>
</feature>
<gene>
    <name evidence="7" type="ORF">ACHAWU_000578</name>
</gene>
<keyword evidence="8" id="KW-1185">Reference proteome</keyword>
<feature type="compositionally biased region" description="Acidic residues" evidence="5">
    <location>
        <begin position="82"/>
        <end position="91"/>
    </location>
</feature>
<feature type="compositionally biased region" description="Low complexity" evidence="5">
    <location>
        <begin position="348"/>
        <end position="357"/>
    </location>
</feature>
<dbReference type="Proteomes" id="UP001530293">
    <property type="component" value="Unassembled WGS sequence"/>
</dbReference>
<evidence type="ECO:0000256" key="4">
    <source>
        <dbReference type="ARBA" id="ARBA00023242"/>
    </source>
</evidence>
<feature type="compositionally biased region" description="Acidic residues" evidence="5">
    <location>
        <begin position="235"/>
        <end position="244"/>
    </location>
</feature>
<evidence type="ECO:0000313" key="7">
    <source>
        <dbReference type="EMBL" id="KAL3759955.1"/>
    </source>
</evidence>
<organism evidence="7 8">
    <name type="scientific">Discostella pseudostelligera</name>
    <dbReference type="NCBI Taxonomy" id="259834"/>
    <lineage>
        <taxon>Eukaryota</taxon>
        <taxon>Sar</taxon>
        <taxon>Stramenopiles</taxon>
        <taxon>Ochrophyta</taxon>
        <taxon>Bacillariophyta</taxon>
        <taxon>Coscinodiscophyceae</taxon>
        <taxon>Thalassiosirophycidae</taxon>
        <taxon>Stephanodiscales</taxon>
        <taxon>Stephanodiscaceae</taxon>
        <taxon>Discostella</taxon>
    </lineage>
</organism>
<dbReference type="PROSITE" id="PS51321">
    <property type="entry name" value="TFIIS_CENTRAL"/>
    <property type="match status" value="1"/>
</dbReference>
<dbReference type="SUPFAM" id="SSF46942">
    <property type="entry name" value="Elongation factor TFIIS domain 2"/>
    <property type="match status" value="1"/>
</dbReference>
<dbReference type="SMART" id="SM00510">
    <property type="entry name" value="TFS2M"/>
    <property type="match status" value="1"/>
</dbReference>
<sequence length="2020" mass="227340">MIRPRDVLVGVNGKTFQELMQTNKTMSNGKGPLHFVVEYLRSIDRPMVVMFERGVDATAATIPASASTMGVKDNANGANNNNDDDASDDDKEADIDWYDAKVLSFNAETNTFTVIFLGDDEDVTYEMALQPKLVRPSVRVWTRRALSLIYLDKKLVSSVGGFADGGNCDMDETIECRLPPSTDLPEDSKQLGILSQVENKVSGIGSARYRKLVEYSQLLEKQQYLATRLSPLIHEDDEDDDDGSDGAGQDHPGPLADSNYVEHLCNCMKEIKASCDWMICESAVLDILRKISLNDVHYTTAAPNIMRETVVSTASDFTTKVSREVILHFLVNGSRFLNRLLSFDPESRASASSQSTRQGGGHRGRKKRRICDSPIRMNHYVTRSRVHFDSIFDNMLTRALLSNESLYSLVHQLLNNSSIPNKLDRVWIIRTLVHSLSTLLTNLWTPVTNWISKSEDMIHGASGQFYTIEDVESHAQSAEGKGTSLGLIHLTDWTTKLVTKLNRARHFEVEVLNAIGACTQPVGATNNVSCIQGKNTDGSTEVDDCILTLQRLQDEAMRATSASTGVIVDFPMRNINPLGRSLVNYNSGMVLPSPLTRGVINDAITVRRWVLDLCHANAVRERTSFVQNVITRYQALPQLPTMPLLTSDGAFANPSVMLENNTRDLMAILSSNCYSYNHIIMDVSTRLQGSMSGDGDVLLRHKEEVMKALAALARLPILSIVEEELNVRDELIDWNEDAQRVMEMSDESKLPFNQVEALDRRLSDILALKSDRRAKLCHRLRSDRLVDEQIQAFAFADQLVVCPTTGSWVRDQHKRGSEWMMNYRSIIAALVDAATNTTRNKECVEVSRITALLEEHDLRLAVTFPEEYGQLHSAKQNVEQWTQSISKIVLSDSISLEERCQQLSDAARLRPKGVLVDPAGDVVDLWVRVFSWRLSLNIGVKTMLDHFGRWKDNQTPDHQMTFLDNQDMLRTLLTVFAPLIIEGQDLLISDEDVSRPFLKYLRSQSIRMLQAGDRSVFSKRTILESSAFGMSVLERVLESNSEQLLDSCLLFSRRVFWILMLKGFFSGLESDTFPGDMSDAKALLLLSNGDFPSGSILDTQAHVAHLQTLIGIAESLNRKAFAILEKSNSLLQINCDAHTEELREGLVVLCDIQSSLNSSELSLAVKLLPDKLLPEKIHRRIKWLTWLLNTFTYDIFNEKATAETTVSKRIHVNNLRDLHDAIPNRIDQGRKAVVENFDREIVRVSTMVKDLWVRANEWRTNGAELLPTVFGSYSLGNERIDEVINVEDLIALAESPILCKVVMPELEAVQRVTEIARQVQTRLKKDLFAEEYIGAVDVNQAHLPDRKSLIASNGDFVLLRFTGSEMYGWLRQSLHSLAETSAQLPVVTYEKATLHWMVKVFDWVGSIRLVENSLGQLVINAEQAFEVLEQGHTIFYSVVDEVQTYLRGEHVGLEVLPHGIKVSAMANELDSLGMGLLRWASFLFECLKSDVEKEDRWKEHALGAVKSFLKFESETIGGTVSGFKDALQFSDYVESLVAFSSTLIIQDADISYSLYLLQEKMKSNVLFQKSVIIERHAMEERKFMLEKQRFTNPRNIVHDRYELLNSLLGRLNQLPDEDDNDMFLCIDNESLFEGDPSVRDKSRVFLEQCLWKGLETLGFDAKETDAQDFCSILAWDLEDAVYVKCQKDNSDIVSSEYRDKIRSLRFNLQDPKNPMLCAQILAGEMSIQELVTASTEELASVELKLKRRQVEEEALKNVVLSADIEKKILPKLGISLEGDNVGAVPSPSNGGNANASPSQSASLQHGTNQILASIPPPPLRVKHKSHESTVTFRSSPTQFDSPPPSPLLSSPEHTTTAISTEYILSESGTDLFQITISKLKRTFIAKLAVDQTFEFDVDRFLPSDLVEKGRLSIDEFNKFIYQKTRDGRWCLAYLRLASIAGDSDTNCYKRFYKEYESLGRLAMIQVSDTTKVFLVTPKFLRVCKCLKNVENLNTSSTYAVVLHKNEPPQEQTIDVDDDMF</sequence>
<dbReference type="PANTHER" id="PTHR11477:SF0">
    <property type="entry name" value="IP08861P-RELATED"/>
    <property type="match status" value="1"/>
</dbReference>
<proteinExistence type="predicted"/>
<evidence type="ECO:0000256" key="1">
    <source>
        <dbReference type="ARBA" id="ARBA00022723"/>
    </source>
</evidence>
<evidence type="ECO:0000256" key="3">
    <source>
        <dbReference type="ARBA" id="ARBA00022833"/>
    </source>
</evidence>
<dbReference type="PANTHER" id="PTHR11477">
    <property type="entry name" value="TRANSCRIPTION FACTOR S-II ZINC FINGER DOMAIN-CONTAINING PROTEIN"/>
    <property type="match status" value="1"/>
</dbReference>
<keyword evidence="3" id="KW-0862">Zinc</keyword>
<dbReference type="GO" id="GO:0008270">
    <property type="term" value="F:zinc ion binding"/>
    <property type="evidence" value="ECO:0007669"/>
    <property type="project" value="UniProtKB-KW"/>
</dbReference>
<dbReference type="Gene3D" id="1.10.472.30">
    <property type="entry name" value="Transcription elongation factor S-II, central domain"/>
    <property type="match status" value="1"/>
</dbReference>
<dbReference type="EMBL" id="JALLBG020000195">
    <property type="protein sequence ID" value="KAL3759955.1"/>
    <property type="molecule type" value="Genomic_DNA"/>
</dbReference>
<name>A0ABD3M794_9STRA</name>
<feature type="region of interest" description="Disordered" evidence="5">
    <location>
        <begin position="348"/>
        <end position="368"/>
    </location>
</feature>
<accession>A0ABD3M794</accession>
<evidence type="ECO:0000259" key="6">
    <source>
        <dbReference type="PROSITE" id="PS51321"/>
    </source>
</evidence>
<dbReference type="InterPro" id="IPR003618">
    <property type="entry name" value="TFIIS_cen_dom"/>
</dbReference>
<feature type="compositionally biased region" description="Polar residues" evidence="5">
    <location>
        <begin position="1786"/>
        <end position="1811"/>
    </location>
</feature>
<keyword evidence="2" id="KW-0863">Zinc-finger</keyword>
<keyword evidence="4" id="KW-0539">Nucleus</keyword>
<evidence type="ECO:0000313" key="8">
    <source>
        <dbReference type="Proteomes" id="UP001530293"/>
    </source>
</evidence>
<feature type="domain" description="TFIIS central" evidence="6">
    <location>
        <begin position="1638"/>
        <end position="1766"/>
    </location>
</feature>
<protein>
    <recommendedName>
        <fullName evidence="6">TFIIS central domain-containing protein</fullName>
    </recommendedName>
</protein>
<comment type="caution">
    <text evidence="7">The sequence shown here is derived from an EMBL/GenBank/DDBJ whole genome shotgun (WGS) entry which is preliminary data.</text>
</comment>
<feature type="compositionally biased region" description="Low complexity" evidence="5">
    <location>
        <begin position="69"/>
        <end position="81"/>
    </location>
</feature>
<evidence type="ECO:0000256" key="5">
    <source>
        <dbReference type="SAM" id="MobiDB-lite"/>
    </source>
</evidence>
<dbReference type="Pfam" id="PF07500">
    <property type="entry name" value="TFIIS_M"/>
    <property type="match status" value="1"/>
</dbReference>
<reference evidence="7 8" key="1">
    <citation type="submission" date="2024-10" db="EMBL/GenBank/DDBJ databases">
        <title>Updated reference genomes for cyclostephanoid diatoms.</title>
        <authorList>
            <person name="Roberts W.R."/>
            <person name="Alverson A.J."/>
        </authorList>
    </citation>
    <scope>NUCLEOTIDE SEQUENCE [LARGE SCALE GENOMIC DNA]</scope>
    <source>
        <strain evidence="7 8">AJA232-27</strain>
    </source>
</reference>
<feature type="region of interest" description="Disordered" evidence="5">
    <location>
        <begin position="1783"/>
        <end position="1852"/>
    </location>
</feature>
<feature type="region of interest" description="Disordered" evidence="5">
    <location>
        <begin position="69"/>
        <end position="91"/>
    </location>
</feature>
<keyword evidence="1" id="KW-0479">Metal-binding</keyword>
<feature type="compositionally biased region" description="Polar residues" evidence="5">
    <location>
        <begin position="1828"/>
        <end position="1840"/>
    </location>
</feature>